<dbReference type="Proteomes" id="UP001152795">
    <property type="component" value="Unassembled WGS sequence"/>
</dbReference>
<proteinExistence type="predicted"/>
<dbReference type="OrthoDB" id="5988707at2759"/>
<dbReference type="EMBL" id="CACRXK020000181">
    <property type="protein sequence ID" value="CAB3979259.1"/>
    <property type="molecule type" value="Genomic_DNA"/>
</dbReference>
<protein>
    <submittedName>
        <fullName evidence="1">Unc-13 homolog C-like</fullName>
    </submittedName>
</protein>
<organism evidence="1 2">
    <name type="scientific">Paramuricea clavata</name>
    <name type="common">Red gorgonian</name>
    <name type="synonym">Violescent sea-whip</name>
    <dbReference type="NCBI Taxonomy" id="317549"/>
    <lineage>
        <taxon>Eukaryota</taxon>
        <taxon>Metazoa</taxon>
        <taxon>Cnidaria</taxon>
        <taxon>Anthozoa</taxon>
        <taxon>Octocorallia</taxon>
        <taxon>Malacalcyonacea</taxon>
        <taxon>Plexauridae</taxon>
        <taxon>Paramuricea</taxon>
    </lineage>
</organism>
<evidence type="ECO:0000313" key="1">
    <source>
        <dbReference type="EMBL" id="CAB3979259.1"/>
    </source>
</evidence>
<dbReference type="AlphaFoldDB" id="A0A6S7FT70"/>
<gene>
    <name evidence="1" type="ORF">PACLA_8A046756</name>
</gene>
<reference evidence="1" key="1">
    <citation type="submission" date="2020-04" db="EMBL/GenBank/DDBJ databases">
        <authorList>
            <person name="Alioto T."/>
            <person name="Alioto T."/>
            <person name="Gomez Garrido J."/>
        </authorList>
    </citation>
    <scope>NUCLEOTIDE SEQUENCE</scope>
    <source>
        <strain evidence="1">A484AB</strain>
    </source>
</reference>
<comment type="caution">
    <text evidence="1">The sequence shown here is derived from an EMBL/GenBank/DDBJ whole genome shotgun (WGS) entry which is preliminary data.</text>
</comment>
<accession>A0A6S7FT70</accession>
<name>A0A6S7FT70_PARCT</name>
<keyword evidence="2" id="KW-1185">Reference proteome</keyword>
<sequence length="138" mass="16172">MEDIYQSISMNKRLKKLDKLDMIEERIKGMESNLKDVKHLVEYAHGEIEDMKNANSQKEKTERETMGRLEKLEQKILHYKTAFSKGDSSKPCPIVVKFNRYQQREDVRVNAHKLKGTKIGISEQFPKEIANVRKKPLP</sequence>
<evidence type="ECO:0000313" key="2">
    <source>
        <dbReference type="Proteomes" id="UP001152795"/>
    </source>
</evidence>